<protein>
    <submittedName>
        <fullName evidence="1">Uncharacterized protein</fullName>
    </submittedName>
</protein>
<dbReference type="EMBL" id="OX365927">
    <property type="protein sequence ID" value="CAI4053227.1"/>
    <property type="molecule type" value="Genomic_DNA"/>
</dbReference>
<evidence type="ECO:0000313" key="1">
    <source>
        <dbReference type="EMBL" id="CAI4053227.1"/>
    </source>
</evidence>
<proteinExistence type="predicted"/>
<organism evidence="1 2">
    <name type="scientific">Saccharomyces uvarum</name>
    <name type="common">Yeast</name>
    <name type="synonym">Saccharomyces bayanus var. uvarum</name>
    <dbReference type="NCBI Taxonomy" id="230603"/>
    <lineage>
        <taxon>Eukaryota</taxon>
        <taxon>Fungi</taxon>
        <taxon>Dikarya</taxon>
        <taxon>Ascomycota</taxon>
        <taxon>Saccharomycotina</taxon>
        <taxon>Saccharomycetes</taxon>
        <taxon>Saccharomycetales</taxon>
        <taxon>Saccharomycetaceae</taxon>
        <taxon>Saccharomyces</taxon>
    </lineage>
</organism>
<dbReference type="AlphaFoldDB" id="A0AA35J8Z7"/>
<reference evidence="1" key="1">
    <citation type="submission" date="2022-10" db="EMBL/GenBank/DDBJ databases">
        <authorList>
            <person name="Byrne P K."/>
        </authorList>
    </citation>
    <scope>NUCLEOTIDE SEQUENCE</scope>
    <source>
        <strain evidence="1">CBS7001</strain>
    </source>
</reference>
<dbReference type="PANTHER" id="PTHR24322:SF744">
    <property type="entry name" value="OXIDOREDUCTASE-LIKE PROTEIN SRL4"/>
    <property type="match status" value="1"/>
</dbReference>
<dbReference type="Gene3D" id="3.40.50.720">
    <property type="entry name" value="NAD(P)-binding Rossmann-like Domain"/>
    <property type="match status" value="1"/>
</dbReference>
<dbReference type="PANTHER" id="PTHR24322">
    <property type="entry name" value="PKSB"/>
    <property type="match status" value="1"/>
</dbReference>
<dbReference type="InterPro" id="IPR036291">
    <property type="entry name" value="NAD(P)-bd_dom_sf"/>
</dbReference>
<evidence type="ECO:0000313" key="2">
    <source>
        <dbReference type="Proteomes" id="UP001162090"/>
    </source>
</evidence>
<gene>
    <name evidence="1" type="primary">SUVC16G2420</name>
    <name evidence="1" type="ORF">SUVC_16G2420</name>
</gene>
<dbReference type="Proteomes" id="UP001162090">
    <property type="component" value="Chromosome 16"/>
</dbReference>
<sequence length="282" mass="31775">MKKIIYKVFVGLYERVGLGKKFHPSCDTILIIGGSSNKLGIEICKIFVEDYHTKVINVDTTDIIDGKEIKKASSKFYTFIPCKDFSSIEYLEKSLLDVQKLEIYPTILINNMQEGIESTFLKEDQFPKLDEESLLEFEKIVRYNLQSVILTTKFCISTLFPKTDIGLQTETKGFYIINISTVLTLKPSKAGTHFITSKSGINSFHDGITSELGLKDCSLNVKTLLAYLPDFKNHEHWEKLCSTIAKQLVLCLVDGKYGDTVLGSKRSIGDILLLAELKNSFA</sequence>
<dbReference type="GO" id="GO:0016616">
    <property type="term" value="F:oxidoreductase activity, acting on the CH-OH group of donors, NAD or NADP as acceptor"/>
    <property type="evidence" value="ECO:0007669"/>
    <property type="project" value="TreeGrafter"/>
</dbReference>
<dbReference type="Pfam" id="PF00106">
    <property type="entry name" value="adh_short"/>
    <property type="match status" value="1"/>
</dbReference>
<name>A0AA35J8Z7_SACUV</name>
<dbReference type="SUPFAM" id="SSF51735">
    <property type="entry name" value="NAD(P)-binding Rossmann-fold domains"/>
    <property type="match status" value="1"/>
</dbReference>
<accession>A0AA35J8Z7</accession>
<dbReference type="InterPro" id="IPR002347">
    <property type="entry name" value="SDR_fam"/>
</dbReference>